<dbReference type="InterPro" id="IPR000683">
    <property type="entry name" value="Gfo/Idh/MocA-like_OxRdtase_N"/>
</dbReference>
<dbReference type="Pfam" id="PF01408">
    <property type="entry name" value="GFO_IDH_MocA"/>
    <property type="match status" value="1"/>
</dbReference>
<evidence type="ECO:0000259" key="3">
    <source>
        <dbReference type="Pfam" id="PF01408"/>
    </source>
</evidence>
<dbReference type="InterPro" id="IPR051317">
    <property type="entry name" value="Gfo/Idh/MocA_oxidoreduct"/>
</dbReference>
<evidence type="ECO:0000256" key="1">
    <source>
        <dbReference type="ARBA" id="ARBA00010928"/>
    </source>
</evidence>
<organism evidence="5">
    <name type="scientific">Jonesiaceae bacterium BS-20</name>
    <dbReference type="NCBI Taxonomy" id="3120821"/>
    <lineage>
        <taxon>Bacteria</taxon>
        <taxon>Bacillati</taxon>
        <taxon>Actinomycetota</taxon>
        <taxon>Actinomycetes</taxon>
        <taxon>Micrococcales</taxon>
        <taxon>Jonesiaceae</taxon>
    </lineage>
</organism>
<dbReference type="GO" id="GO:0000166">
    <property type="term" value="F:nucleotide binding"/>
    <property type="evidence" value="ECO:0007669"/>
    <property type="project" value="InterPro"/>
</dbReference>
<dbReference type="Gene3D" id="3.40.50.720">
    <property type="entry name" value="NAD(P)-binding Rossmann-like Domain"/>
    <property type="match status" value="1"/>
</dbReference>
<dbReference type="GO" id="GO:0016491">
    <property type="term" value="F:oxidoreductase activity"/>
    <property type="evidence" value="ECO:0007669"/>
    <property type="project" value="UniProtKB-KW"/>
</dbReference>
<dbReference type="Gene3D" id="3.30.360.10">
    <property type="entry name" value="Dihydrodipicolinate Reductase, domain 2"/>
    <property type="match status" value="1"/>
</dbReference>
<reference evidence="5" key="1">
    <citation type="submission" date="2024-02" db="EMBL/GenBank/DDBJ databases">
        <title>Tomenella chthoni gen. nov. sp. nov., a member of the family Jonesiaceae isolated from bat guano.</title>
        <authorList>
            <person name="Miller S.L."/>
            <person name="King J."/>
            <person name="Sankaranarayanan K."/>
            <person name="Lawson P.A."/>
        </authorList>
    </citation>
    <scope>NUCLEOTIDE SEQUENCE</scope>
    <source>
        <strain evidence="5">BS-20</strain>
    </source>
</reference>
<dbReference type="SUPFAM" id="SSF55347">
    <property type="entry name" value="Glyceraldehyde-3-phosphate dehydrogenase-like, C-terminal domain"/>
    <property type="match status" value="1"/>
</dbReference>
<sequence>MTKHGAATPRAAIIGYGMAGRSIHARLLREAGWQVTAVLVNNDDRRGDAQSDWPGLTLVRSVQELIAVKEQFDVVVVASPTGLHFEHASELLRAGIATVVDKPLGIDAQQCQELVDLAAELEGHLTVFQNRRWDSEQLTLKQLIADDELGQVHTFERRWERWRPVPLARWKEQDPVAGGLLLDLGAHLVDSAVELFGPVVRVHAQIRNLTTPTPDDVFISLEHGGENRPTVFSRLQAGALVGAPGPRTRVLGNKGSFVVTSYENEASPFSQLDTLIGNGSVDHEGWLSHGAQTTAVAAASGGHADFYRAVASWLTGTGPVPVDPRDCVYTAQILDAAQLSAAEHRVISMP</sequence>
<protein>
    <submittedName>
        <fullName evidence="5">Gfo/Idh/MocA family oxidoreductase</fullName>
    </submittedName>
</protein>
<evidence type="ECO:0000259" key="4">
    <source>
        <dbReference type="Pfam" id="PF02894"/>
    </source>
</evidence>
<dbReference type="InterPro" id="IPR004104">
    <property type="entry name" value="Gfo/Idh/MocA-like_OxRdtase_C"/>
</dbReference>
<dbReference type="EMBL" id="CP146203">
    <property type="protein sequence ID" value="XBH20201.1"/>
    <property type="molecule type" value="Genomic_DNA"/>
</dbReference>
<keyword evidence="2" id="KW-0560">Oxidoreductase</keyword>
<dbReference type="PANTHER" id="PTHR43708">
    <property type="entry name" value="CONSERVED EXPRESSED OXIDOREDUCTASE (EUROFUNG)"/>
    <property type="match status" value="1"/>
</dbReference>
<feature type="domain" description="Gfo/Idh/MocA-like oxidoreductase C-terminal" evidence="4">
    <location>
        <begin position="141"/>
        <end position="348"/>
    </location>
</feature>
<dbReference type="SUPFAM" id="SSF51735">
    <property type="entry name" value="NAD(P)-binding Rossmann-fold domains"/>
    <property type="match status" value="1"/>
</dbReference>
<dbReference type="AlphaFoldDB" id="A0AAU7DRW9"/>
<feature type="domain" description="Gfo/Idh/MocA-like oxidoreductase N-terminal" evidence="3">
    <location>
        <begin position="10"/>
        <end position="127"/>
    </location>
</feature>
<gene>
    <name evidence="5" type="ORF">V5R04_08005</name>
</gene>
<accession>A0AAU7DRW9</accession>
<dbReference type="InterPro" id="IPR036291">
    <property type="entry name" value="NAD(P)-bd_dom_sf"/>
</dbReference>
<evidence type="ECO:0000256" key="2">
    <source>
        <dbReference type="ARBA" id="ARBA00023002"/>
    </source>
</evidence>
<dbReference type="PANTHER" id="PTHR43708:SF5">
    <property type="entry name" value="CONSERVED EXPRESSED OXIDOREDUCTASE (EUROFUNG)-RELATED"/>
    <property type="match status" value="1"/>
</dbReference>
<dbReference type="Pfam" id="PF02894">
    <property type="entry name" value="GFO_IDH_MocA_C"/>
    <property type="match status" value="1"/>
</dbReference>
<proteinExistence type="inferred from homology"/>
<name>A0AAU7DRW9_9MICO</name>
<comment type="similarity">
    <text evidence="1">Belongs to the Gfo/Idh/MocA family.</text>
</comment>
<evidence type="ECO:0000313" key="5">
    <source>
        <dbReference type="EMBL" id="XBH20201.1"/>
    </source>
</evidence>